<evidence type="ECO:0000313" key="3">
    <source>
        <dbReference type="Proteomes" id="UP000186955"/>
    </source>
</evidence>
<sequence>MEASQVTSTTSSPLPKDSSLASAASPYFESLFRRRQQKKMSITQTYYLAHTARKKLTREASRADHDLRLLVGHANLLDSLMLDLADAEREQERWFNHTVSGATKTSPREEKSRHIQWASTVVEEPEEDWNPEDASDLESDLSDSDEEDDSDFDENDFVINTPVRLRSPPPPQQHLAAIPEAPLVEDEDDTDSDFEYDDEEDLEELSLTRSPSRQSPPELLADLDDSSEDEHMPPSPPQPALESFDQKEPATAAIPLTDDQTVLFESGYYVSREQSTMIEAY</sequence>
<feature type="region of interest" description="Disordered" evidence="1">
    <location>
        <begin position="1"/>
        <end position="21"/>
    </location>
</feature>
<dbReference type="PANTHER" id="PTHR36826:SF1">
    <property type="entry name" value="PROTEIN ECM13"/>
    <property type="match status" value="1"/>
</dbReference>
<name>A0A1Q5T5U0_9EURO</name>
<reference evidence="2 3" key="1">
    <citation type="submission" date="2016-10" db="EMBL/GenBank/DDBJ databases">
        <title>Genome sequence of the ascomycete fungus Penicillium subrubescens.</title>
        <authorList>
            <person name="De Vries R.P."/>
            <person name="Peng M."/>
            <person name="Dilokpimol A."/>
            <person name="Hilden K."/>
            <person name="Makela M.R."/>
            <person name="Grigoriev I."/>
            <person name="Riley R."/>
            <person name="Granchi Z."/>
        </authorList>
    </citation>
    <scope>NUCLEOTIDE SEQUENCE [LARGE SCALE GENOMIC DNA]</scope>
    <source>
        <strain evidence="2 3">CBS 132785</strain>
    </source>
</reference>
<evidence type="ECO:0008006" key="4">
    <source>
        <dbReference type="Google" id="ProtNLM"/>
    </source>
</evidence>
<dbReference type="EMBL" id="MNBE01000702">
    <property type="protein sequence ID" value="OKO95607.1"/>
    <property type="molecule type" value="Genomic_DNA"/>
</dbReference>
<dbReference type="Proteomes" id="UP000186955">
    <property type="component" value="Unassembled WGS sequence"/>
</dbReference>
<evidence type="ECO:0000256" key="1">
    <source>
        <dbReference type="SAM" id="MobiDB-lite"/>
    </source>
</evidence>
<accession>A0A1Q5T5U0</accession>
<keyword evidence="3" id="KW-1185">Reference proteome</keyword>
<evidence type="ECO:0000313" key="2">
    <source>
        <dbReference type="EMBL" id="OKO95607.1"/>
    </source>
</evidence>
<protein>
    <recommendedName>
        <fullName evidence="4">Protein ECM13</fullName>
    </recommendedName>
</protein>
<feature type="region of interest" description="Disordered" evidence="1">
    <location>
        <begin position="120"/>
        <end position="258"/>
    </location>
</feature>
<dbReference type="PANTHER" id="PTHR36826">
    <property type="entry name" value="PROTEIN ECM13"/>
    <property type="match status" value="1"/>
</dbReference>
<dbReference type="InterPro" id="IPR037738">
    <property type="entry name" value="Ecm13-like"/>
</dbReference>
<proteinExistence type="predicted"/>
<comment type="caution">
    <text evidence="2">The sequence shown here is derived from an EMBL/GenBank/DDBJ whole genome shotgun (WGS) entry which is preliminary data.</text>
</comment>
<dbReference type="STRING" id="1316194.A0A1Q5T5U0"/>
<feature type="compositionally biased region" description="Polar residues" evidence="1">
    <location>
        <begin position="1"/>
        <end position="13"/>
    </location>
</feature>
<dbReference type="AlphaFoldDB" id="A0A1Q5T5U0"/>
<dbReference type="OrthoDB" id="5431245at2759"/>
<feature type="compositionally biased region" description="Acidic residues" evidence="1">
    <location>
        <begin position="183"/>
        <end position="204"/>
    </location>
</feature>
<feature type="compositionally biased region" description="Acidic residues" evidence="1">
    <location>
        <begin position="123"/>
        <end position="156"/>
    </location>
</feature>
<organism evidence="2 3">
    <name type="scientific">Penicillium subrubescens</name>
    <dbReference type="NCBI Taxonomy" id="1316194"/>
    <lineage>
        <taxon>Eukaryota</taxon>
        <taxon>Fungi</taxon>
        <taxon>Dikarya</taxon>
        <taxon>Ascomycota</taxon>
        <taxon>Pezizomycotina</taxon>
        <taxon>Eurotiomycetes</taxon>
        <taxon>Eurotiomycetidae</taxon>
        <taxon>Eurotiales</taxon>
        <taxon>Aspergillaceae</taxon>
        <taxon>Penicillium</taxon>
    </lineage>
</organism>
<gene>
    <name evidence="2" type="ORF">PENSUB_11119</name>
</gene>